<protein>
    <submittedName>
        <fullName evidence="1">Uncharacterized protein</fullName>
    </submittedName>
</protein>
<evidence type="ECO:0000313" key="2">
    <source>
        <dbReference type="Proteomes" id="UP000182987"/>
    </source>
</evidence>
<gene>
    <name evidence="1" type="ORF">BJI69_20610</name>
</gene>
<dbReference type="Proteomes" id="UP000182987">
    <property type="component" value="Chromosome"/>
</dbReference>
<dbReference type="PATRIC" id="fig|1440763.5.peg.288"/>
<proteinExistence type="predicted"/>
<organism evidence="1 2">
    <name type="scientific">Luteibacter rhizovicinus DSM 16549</name>
    <dbReference type="NCBI Taxonomy" id="1440763"/>
    <lineage>
        <taxon>Bacteria</taxon>
        <taxon>Pseudomonadati</taxon>
        <taxon>Pseudomonadota</taxon>
        <taxon>Gammaproteobacteria</taxon>
        <taxon>Lysobacterales</taxon>
        <taxon>Rhodanobacteraceae</taxon>
        <taxon>Luteibacter</taxon>
    </lineage>
</organism>
<dbReference type="STRING" id="1440763.BJI69_20610"/>
<keyword evidence="2" id="KW-1185">Reference proteome</keyword>
<evidence type="ECO:0000313" key="1">
    <source>
        <dbReference type="EMBL" id="APG06063.1"/>
    </source>
</evidence>
<dbReference type="EMBL" id="CP017480">
    <property type="protein sequence ID" value="APG06063.1"/>
    <property type="molecule type" value="Genomic_DNA"/>
</dbReference>
<sequence length="63" mass="6871">MGNVIEFLARVGEDASLRHASDEALGEFMSEAGMVEAVTALHAQAEQNTYFVGQMPGYHREAE</sequence>
<dbReference type="OrthoDB" id="5772941at2"/>
<dbReference type="AlphaFoldDB" id="A0A0G9HES6"/>
<reference evidence="2" key="1">
    <citation type="submission" date="2016-09" db="EMBL/GenBank/DDBJ databases">
        <authorList>
            <person name="Lysoe E."/>
        </authorList>
    </citation>
    <scope>NUCLEOTIDE SEQUENCE [LARGE SCALE GENOMIC DNA]</scope>
    <source>
        <strain evidence="2">LJ96T</strain>
    </source>
</reference>
<dbReference type="KEGG" id="lrz:BJI69_20610"/>
<name>A0A0G9HES6_9GAMM</name>
<accession>A0A0G9HES6</accession>
<dbReference type="RefSeq" id="WP_046966318.1">
    <property type="nucleotide sequence ID" value="NZ_CP017480.1"/>
</dbReference>